<dbReference type="AlphaFoldDB" id="A0A2J0YT13"/>
<dbReference type="Pfam" id="PF02371">
    <property type="entry name" value="Transposase_20"/>
    <property type="match status" value="1"/>
</dbReference>
<dbReference type="GO" id="GO:0004803">
    <property type="term" value="F:transposase activity"/>
    <property type="evidence" value="ECO:0007669"/>
    <property type="project" value="InterPro"/>
</dbReference>
<feature type="domain" description="Transposase IS116/IS110/IS902 C-terminal" evidence="1">
    <location>
        <begin position="1"/>
        <end position="29"/>
    </location>
</feature>
<evidence type="ECO:0000313" key="3">
    <source>
        <dbReference type="Proteomes" id="UP000231987"/>
    </source>
</evidence>
<evidence type="ECO:0000259" key="1">
    <source>
        <dbReference type="Pfam" id="PF02371"/>
    </source>
</evidence>
<dbReference type="InterPro" id="IPR003346">
    <property type="entry name" value="Transposase_20"/>
</dbReference>
<accession>A0A2J0YT13</accession>
<dbReference type="GO" id="GO:0006313">
    <property type="term" value="P:DNA transposition"/>
    <property type="evidence" value="ECO:0007669"/>
    <property type="project" value="InterPro"/>
</dbReference>
<gene>
    <name evidence="2" type="ORF">CEJ86_32355</name>
</gene>
<organism evidence="2 3">
    <name type="scientific">Rhizobium meliloti</name>
    <name type="common">Ensifer meliloti</name>
    <name type="synonym">Sinorhizobium meliloti</name>
    <dbReference type="NCBI Taxonomy" id="382"/>
    <lineage>
        <taxon>Bacteria</taxon>
        <taxon>Pseudomonadati</taxon>
        <taxon>Pseudomonadota</taxon>
        <taxon>Alphaproteobacteria</taxon>
        <taxon>Hyphomicrobiales</taxon>
        <taxon>Rhizobiaceae</taxon>
        <taxon>Sinorhizobium/Ensifer group</taxon>
        <taxon>Sinorhizobium</taxon>
    </lineage>
</organism>
<evidence type="ECO:0000313" key="2">
    <source>
        <dbReference type="EMBL" id="PJR08766.1"/>
    </source>
</evidence>
<proteinExistence type="predicted"/>
<reference evidence="2 3" key="1">
    <citation type="submission" date="2017-06" db="EMBL/GenBank/DDBJ databases">
        <title>Ensifer strains isolated from leguminous trees and herbs display diverse denitrification phenotypes with some acting as strong N2O sinks.</title>
        <authorList>
            <person name="Woliy K."/>
            <person name="Mania D."/>
            <person name="Bakken L.R."/>
            <person name="Frostegard A."/>
        </authorList>
    </citation>
    <scope>NUCLEOTIDE SEQUENCE [LARGE SCALE GENOMIC DNA]</scope>
    <source>
        <strain evidence="2 3">AC50a</strain>
    </source>
</reference>
<dbReference type="GO" id="GO:0003677">
    <property type="term" value="F:DNA binding"/>
    <property type="evidence" value="ECO:0007669"/>
    <property type="project" value="InterPro"/>
</dbReference>
<dbReference type="EMBL" id="NJGD01000037">
    <property type="protein sequence ID" value="PJR08766.1"/>
    <property type="molecule type" value="Genomic_DNA"/>
</dbReference>
<protein>
    <recommendedName>
        <fullName evidence="1">Transposase IS116/IS110/IS902 C-terminal domain-containing protein</fullName>
    </recommendedName>
</protein>
<dbReference type="Proteomes" id="UP000231987">
    <property type="component" value="Unassembled WGS sequence"/>
</dbReference>
<sequence>MDQFSAARDFAVWLGLVPRQHSTGGKERLVSLAS</sequence>
<name>A0A2J0YT13_RHIML</name>
<comment type="caution">
    <text evidence="2">The sequence shown here is derived from an EMBL/GenBank/DDBJ whole genome shotgun (WGS) entry which is preliminary data.</text>
</comment>